<sequence length="80" mass="9502">MNTPTKIYKDMLIKALQDLLDYPDEQYQGAKNMLDNFIHNIEQMQLAEDELFFNFNQALMDLSKKVKTDKLMVIPIKYKN</sequence>
<name>A0A6J5M9S9_9CAUD</name>
<evidence type="ECO:0000313" key="1">
    <source>
        <dbReference type="EMBL" id="CAB4142073.1"/>
    </source>
</evidence>
<dbReference type="EMBL" id="LR796400">
    <property type="protein sequence ID" value="CAB4142073.1"/>
    <property type="molecule type" value="Genomic_DNA"/>
</dbReference>
<proteinExistence type="predicted"/>
<evidence type="ECO:0000313" key="2">
    <source>
        <dbReference type="EMBL" id="CAB4158333.1"/>
    </source>
</evidence>
<accession>A0A6J5M9S9</accession>
<dbReference type="EMBL" id="LR796668">
    <property type="protein sequence ID" value="CAB4158333.1"/>
    <property type="molecule type" value="Genomic_DNA"/>
</dbReference>
<protein>
    <submittedName>
        <fullName evidence="1">Uncharacterized protein</fullName>
    </submittedName>
</protein>
<organism evidence="1">
    <name type="scientific">uncultured Caudovirales phage</name>
    <dbReference type="NCBI Taxonomy" id="2100421"/>
    <lineage>
        <taxon>Viruses</taxon>
        <taxon>Duplodnaviria</taxon>
        <taxon>Heunggongvirae</taxon>
        <taxon>Uroviricota</taxon>
        <taxon>Caudoviricetes</taxon>
        <taxon>Peduoviridae</taxon>
        <taxon>Maltschvirus</taxon>
        <taxon>Maltschvirus maltsch</taxon>
    </lineage>
</organism>
<reference evidence="1" key="1">
    <citation type="submission" date="2020-04" db="EMBL/GenBank/DDBJ databases">
        <authorList>
            <person name="Chiriac C."/>
            <person name="Salcher M."/>
            <person name="Ghai R."/>
            <person name="Kavagutti S V."/>
        </authorList>
    </citation>
    <scope>NUCLEOTIDE SEQUENCE</scope>
</reference>
<gene>
    <name evidence="1" type="ORF">UFOVP427_29</name>
    <name evidence="2" type="ORF">UFOVP697_47</name>
</gene>